<dbReference type="Gene3D" id="1.25.40.20">
    <property type="entry name" value="Ankyrin repeat-containing domain"/>
    <property type="match status" value="1"/>
</dbReference>
<dbReference type="AlphaFoldDB" id="A0A6A6S0Y1"/>
<name>A0A6A6S0Y1_9PLEO</name>
<protein>
    <submittedName>
        <fullName evidence="2">Uncharacterized protein</fullName>
    </submittedName>
</protein>
<gene>
    <name evidence="2" type="ORF">P280DRAFT_51719</name>
</gene>
<dbReference type="OrthoDB" id="19174at2759"/>
<feature type="region of interest" description="Disordered" evidence="1">
    <location>
        <begin position="136"/>
        <end position="160"/>
    </location>
</feature>
<organism evidence="2 3">
    <name type="scientific">Massarina eburnea CBS 473.64</name>
    <dbReference type="NCBI Taxonomy" id="1395130"/>
    <lineage>
        <taxon>Eukaryota</taxon>
        <taxon>Fungi</taxon>
        <taxon>Dikarya</taxon>
        <taxon>Ascomycota</taxon>
        <taxon>Pezizomycotina</taxon>
        <taxon>Dothideomycetes</taxon>
        <taxon>Pleosporomycetidae</taxon>
        <taxon>Pleosporales</taxon>
        <taxon>Massarineae</taxon>
        <taxon>Massarinaceae</taxon>
        <taxon>Massarina</taxon>
    </lineage>
</organism>
<sequence>MASPLPAPKIDLLLNLIDTRPSSILSSLAQHPHLASASDAHGYSLVHASVSYGQLDLLRELIRTYSANANILDEDGETPLFVAETVQAARCLLEELGADPGIRNAEGKTAEEKFLAEEGESNEVYQYLKSLQAGASSAAQTTSTSPGVTDTQDVHPPPPLPNGVNVEVGTMAEEAVGEAPDPEIRRRIEELAARDDFQTEEGQRLLRRLVEEVVTGMGGAEADRSVRRRVD</sequence>
<dbReference type="InterPro" id="IPR036770">
    <property type="entry name" value="Ankyrin_rpt-contain_sf"/>
</dbReference>
<dbReference type="EMBL" id="MU006786">
    <property type="protein sequence ID" value="KAF2639874.1"/>
    <property type="molecule type" value="Genomic_DNA"/>
</dbReference>
<feature type="compositionally biased region" description="Low complexity" evidence="1">
    <location>
        <begin position="136"/>
        <end position="145"/>
    </location>
</feature>
<keyword evidence="3" id="KW-1185">Reference proteome</keyword>
<evidence type="ECO:0000313" key="2">
    <source>
        <dbReference type="EMBL" id="KAF2639874.1"/>
    </source>
</evidence>
<dbReference type="Pfam" id="PF12796">
    <property type="entry name" value="Ank_2"/>
    <property type="match status" value="1"/>
</dbReference>
<evidence type="ECO:0000256" key="1">
    <source>
        <dbReference type="SAM" id="MobiDB-lite"/>
    </source>
</evidence>
<accession>A0A6A6S0Y1</accession>
<dbReference type="Proteomes" id="UP000799753">
    <property type="component" value="Unassembled WGS sequence"/>
</dbReference>
<reference evidence="2" key="1">
    <citation type="journal article" date="2020" name="Stud. Mycol.">
        <title>101 Dothideomycetes genomes: a test case for predicting lifestyles and emergence of pathogens.</title>
        <authorList>
            <person name="Haridas S."/>
            <person name="Albert R."/>
            <person name="Binder M."/>
            <person name="Bloem J."/>
            <person name="Labutti K."/>
            <person name="Salamov A."/>
            <person name="Andreopoulos B."/>
            <person name="Baker S."/>
            <person name="Barry K."/>
            <person name="Bills G."/>
            <person name="Bluhm B."/>
            <person name="Cannon C."/>
            <person name="Castanera R."/>
            <person name="Culley D."/>
            <person name="Daum C."/>
            <person name="Ezra D."/>
            <person name="Gonzalez J."/>
            <person name="Henrissat B."/>
            <person name="Kuo A."/>
            <person name="Liang C."/>
            <person name="Lipzen A."/>
            <person name="Lutzoni F."/>
            <person name="Magnuson J."/>
            <person name="Mondo S."/>
            <person name="Nolan M."/>
            <person name="Ohm R."/>
            <person name="Pangilinan J."/>
            <person name="Park H.-J."/>
            <person name="Ramirez L."/>
            <person name="Alfaro M."/>
            <person name="Sun H."/>
            <person name="Tritt A."/>
            <person name="Yoshinaga Y."/>
            <person name="Zwiers L.-H."/>
            <person name="Turgeon B."/>
            <person name="Goodwin S."/>
            <person name="Spatafora J."/>
            <person name="Crous P."/>
            <person name="Grigoriev I."/>
        </authorList>
    </citation>
    <scope>NUCLEOTIDE SEQUENCE</scope>
    <source>
        <strain evidence="2">CBS 473.64</strain>
    </source>
</reference>
<dbReference type="InterPro" id="IPR002110">
    <property type="entry name" value="Ankyrin_rpt"/>
</dbReference>
<dbReference type="SUPFAM" id="SSF48403">
    <property type="entry name" value="Ankyrin repeat"/>
    <property type="match status" value="1"/>
</dbReference>
<evidence type="ECO:0000313" key="3">
    <source>
        <dbReference type="Proteomes" id="UP000799753"/>
    </source>
</evidence>
<proteinExistence type="predicted"/>